<protein>
    <submittedName>
        <fullName evidence="3">Uncharacterized protein LOC107522942 isoform X1</fullName>
    </submittedName>
</protein>
<evidence type="ECO:0000256" key="1">
    <source>
        <dbReference type="SAM" id="MobiDB-lite"/>
    </source>
</evidence>
<dbReference type="Proteomes" id="UP001652624">
    <property type="component" value="Unplaced"/>
</dbReference>
<accession>A0A1S3WLF8</accession>
<proteinExistence type="predicted"/>
<dbReference type="AlphaFoldDB" id="A0A1S3WLF8"/>
<evidence type="ECO:0000313" key="3">
    <source>
        <dbReference type="RefSeq" id="XP_016047185.2"/>
    </source>
</evidence>
<feature type="region of interest" description="Disordered" evidence="1">
    <location>
        <begin position="1"/>
        <end position="68"/>
    </location>
</feature>
<organism evidence="2 3">
    <name type="scientific">Erinaceus europaeus</name>
    <name type="common">Western European hedgehog</name>
    <dbReference type="NCBI Taxonomy" id="9365"/>
    <lineage>
        <taxon>Eukaryota</taxon>
        <taxon>Metazoa</taxon>
        <taxon>Chordata</taxon>
        <taxon>Craniata</taxon>
        <taxon>Vertebrata</taxon>
        <taxon>Euteleostomi</taxon>
        <taxon>Mammalia</taxon>
        <taxon>Eutheria</taxon>
        <taxon>Laurasiatheria</taxon>
        <taxon>Eulipotyphla</taxon>
        <taxon>Erinaceidae</taxon>
        <taxon>Erinaceinae</taxon>
        <taxon>Erinaceus</taxon>
    </lineage>
</organism>
<feature type="region of interest" description="Disordered" evidence="1">
    <location>
        <begin position="98"/>
        <end position="134"/>
    </location>
</feature>
<feature type="region of interest" description="Disordered" evidence="1">
    <location>
        <begin position="155"/>
        <end position="174"/>
    </location>
</feature>
<sequence length="174" mass="18559">MLPQRLDRTPSPGSAAVPGAGGRHDRSRGATMPGQGPQPSPRRARRAESYEAKYERRQEAWESRCSRPNVTTCRLAGGHAGHRERLHKARQQLFLQRRNLGAEEPGGVPRAPSQGQVPPAESLSTAPRQQVGLVGGGGLRAQMASKLTWVVGRGAPWTPACGRGASPPPPPHAP</sequence>
<gene>
    <name evidence="3" type="primary">LOC107522942</name>
</gene>
<reference evidence="3" key="1">
    <citation type="submission" date="2025-08" db="UniProtKB">
        <authorList>
            <consortium name="RefSeq"/>
        </authorList>
    </citation>
    <scope>IDENTIFICATION</scope>
</reference>
<dbReference type="RefSeq" id="XP_016047185.2">
    <property type="nucleotide sequence ID" value="XM_016191699.2"/>
</dbReference>
<feature type="compositionally biased region" description="Basic and acidic residues" evidence="1">
    <location>
        <begin position="46"/>
        <end position="65"/>
    </location>
</feature>
<name>A0A1S3WLF8_ERIEU</name>
<dbReference type="InParanoid" id="A0A1S3WLF8"/>
<keyword evidence="2" id="KW-1185">Reference proteome</keyword>
<evidence type="ECO:0000313" key="2">
    <source>
        <dbReference type="Proteomes" id="UP001652624"/>
    </source>
</evidence>
<dbReference type="GeneID" id="107522942"/>